<gene>
    <name evidence="1" type="ORF">ILEXP_LOCUS11464</name>
</gene>
<dbReference type="Proteomes" id="UP001642360">
    <property type="component" value="Unassembled WGS sequence"/>
</dbReference>
<evidence type="ECO:0000313" key="1">
    <source>
        <dbReference type="EMBL" id="CAK9143741.1"/>
    </source>
</evidence>
<keyword evidence="2" id="KW-1185">Reference proteome</keyword>
<reference evidence="1 2" key="1">
    <citation type="submission" date="2024-02" db="EMBL/GenBank/DDBJ databases">
        <authorList>
            <person name="Vignale AGUSTIN F."/>
            <person name="Sosa J E."/>
            <person name="Modenutti C."/>
        </authorList>
    </citation>
    <scope>NUCLEOTIDE SEQUENCE [LARGE SCALE GENOMIC DNA]</scope>
</reference>
<protein>
    <submittedName>
        <fullName evidence="1">Uncharacterized protein</fullName>
    </submittedName>
</protein>
<accession>A0ABC8RHR4</accession>
<comment type="caution">
    <text evidence="1">The sequence shown here is derived from an EMBL/GenBank/DDBJ whole genome shotgun (WGS) entry which is preliminary data.</text>
</comment>
<feature type="non-terminal residue" evidence="1">
    <location>
        <position position="1"/>
    </location>
</feature>
<dbReference type="AlphaFoldDB" id="A0ABC8RHR4"/>
<proteinExistence type="predicted"/>
<dbReference type="EMBL" id="CAUOFW020001332">
    <property type="protein sequence ID" value="CAK9143741.1"/>
    <property type="molecule type" value="Genomic_DNA"/>
</dbReference>
<name>A0ABC8RHR4_9AQUA</name>
<sequence>TRLLHLHIQLQTLPKGDLPIATYLQSSKHIVDELTIVEKRVDINEFNAIIFLSDMVTTVTWLLLSTMSDMVTAISARIHLVSHPELHNLLVSHEIQLQEREAYSTILGYSNIAY</sequence>
<organism evidence="1 2">
    <name type="scientific">Ilex paraguariensis</name>
    <name type="common">yerba mate</name>
    <dbReference type="NCBI Taxonomy" id="185542"/>
    <lineage>
        <taxon>Eukaryota</taxon>
        <taxon>Viridiplantae</taxon>
        <taxon>Streptophyta</taxon>
        <taxon>Embryophyta</taxon>
        <taxon>Tracheophyta</taxon>
        <taxon>Spermatophyta</taxon>
        <taxon>Magnoliopsida</taxon>
        <taxon>eudicotyledons</taxon>
        <taxon>Gunneridae</taxon>
        <taxon>Pentapetalae</taxon>
        <taxon>asterids</taxon>
        <taxon>campanulids</taxon>
        <taxon>Aquifoliales</taxon>
        <taxon>Aquifoliaceae</taxon>
        <taxon>Ilex</taxon>
    </lineage>
</organism>
<evidence type="ECO:0000313" key="2">
    <source>
        <dbReference type="Proteomes" id="UP001642360"/>
    </source>
</evidence>